<protein>
    <recommendedName>
        <fullName evidence="2">Restriction alleviation protein, Lar family</fullName>
    </recommendedName>
</protein>
<evidence type="ECO:0000313" key="1">
    <source>
        <dbReference type="EMBL" id="KKL45788.1"/>
    </source>
</evidence>
<proteinExistence type="predicted"/>
<name>A0A0F9C8Y2_9ZZZZ</name>
<comment type="caution">
    <text evidence="1">The sequence shown here is derived from an EMBL/GenBank/DDBJ whole genome shotgun (WGS) entry which is preliminary data.</text>
</comment>
<organism evidence="1">
    <name type="scientific">marine sediment metagenome</name>
    <dbReference type="NCBI Taxonomy" id="412755"/>
    <lineage>
        <taxon>unclassified sequences</taxon>
        <taxon>metagenomes</taxon>
        <taxon>ecological metagenomes</taxon>
    </lineage>
</organism>
<sequence length="60" mass="6824">MPETLSVNACPNCGYRELEINVDDDGARLRCCACWLRGPDVKTVVGAVNVWNRIRMQEER</sequence>
<evidence type="ECO:0008006" key="2">
    <source>
        <dbReference type="Google" id="ProtNLM"/>
    </source>
</evidence>
<gene>
    <name evidence="1" type="ORF">LCGC14_2352130</name>
</gene>
<dbReference type="EMBL" id="LAZR01034264">
    <property type="protein sequence ID" value="KKL45788.1"/>
    <property type="molecule type" value="Genomic_DNA"/>
</dbReference>
<dbReference type="AlphaFoldDB" id="A0A0F9C8Y2"/>
<reference evidence="1" key="1">
    <citation type="journal article" date="2015" name="Nature">
        <title>Complex archaea that bridge the gap between prokaryotes and eukaryotes.</title>
        <authorList>
            <person name="Spang A."/>
            <person name="Saw J.H."/>
            <person name="Jorgensen S.L."/>
            <person name="Zaremba-Niedzwiedzka K."/>
            <person name="Martijn J."/>
            <person name="Lind A.E."/>
            <person name="van Eijk R."/>
            <person name="Schleper C."/>
            <person name="Guy L."/>
            <person name="Ettema T.J."/>
        </authorList>
    </citation>
    <scope>NUCLEOTIDE SEQUENCE</scope>
</reference>
<accession>A0A0F9C8Y2</accession>